<keyword evidence="3" id="KW-1185">Reference proteome</keyword>
<evidence type="ECO:0000313" key="3">
    <source>
        <dbReference type="Proteomes" id="UP000297564"/>
    </source>
</evidence>
<feature type="compositionally biased region" description="Basic and acidic residues" evidence="1">
    <location>
        <begin position="161"/>
        <end position="176"/>
    </location>
</feature>
<dbReference type="AlphaFoldDB" id="A0A4Z0C087"/>
<sequence length="176" mass="18931">MERTPKRTTSSSFAPQRATPPAPSALQVLRPELARLYTGEKVALAAVALLGHAMYDKPLPAEFESLPGKLSPAAKKAVEALRPVRKHLEVPGLPAKHYLAFTNTWGPQRKLSERMPVAVAALVPPATQQRDRKGTESAGPEVATEARQAPETAVPPSEISPARDAHEQHSEGVKES</sequence>
<organism evidence="2 3">
    <name type="scientific">Ramlibacter rhizophilus</name>
    <dbReference type="NCBI Taxonomy" id="1781167"/>
    <lineage>
        <taxon>Bacteria</taxon>
        <taxon>Pseudomonadati</taxon>
        <taxon>Pseudomonadota</taxon>
        <taxon>Betaproteobacteria</taxon>
        <taxon>Burkholderiales</taxon>
        <taxon>Comamonadaceae</taxon>
        <taxon>Ramlibacter</taxon>
    </lineage>
</organism>
<proteinExistence type="predicted"/>
<feature type="region of interest" description="Disordered" evidence="1">
    <location>
        <begin position="122"/>
        <end position="176"/>
    </location>
</feature>
<gene>
    <name evidence="2" type="ORF">EZ242_00210</name>
</gene>
<comment type="caution">
    <text evidence="2">The sequence shown here is derived from an EMBL/GenBank/DDBJ whole genome shotgun (WGS) entry which is preliminary data.</text>
</comment>
<protein>
    <submittedName>
        <fullName evidence="2">Uncharacterized protein</fullName>
    </submittedName>
</protein>
<feature type="region of interest" description="Disordered" evidence="1">
    <location>
        <begin position="1"/>
        <end position="25"/>
    </location>
</feature>
<evidence type="ECO:0000256" key="1">
    <source>
        <dbReference type="SAM" id="MobiDB-lite"/>
    </source>
</evidence>
<accession>A0A4Z0C087</accession>
<dbReference type="RefSeq" id="WP_135283106.1">
    <property type="nucleotide sequence ID" value="NZ_SMLL01000001.1"/>
</dbReference>
<evidence type="ECO:0000313" key="2">
    <source>
        <dbReference type="EMBL" id="TFZ04224.1"/>
    </source>
</evidence>
<reference evidence="2 3" key="1">
    <citation type="submission" date="2019-03" db="EMBL/GenBank/DDBJ databases">
        <title>Ramlibacter rhizophilus CCTCC AB2015357, whole genome shotgun sequence.</title>
        <authorList>
            <person name="Zhang X."/>
            <person name="Feng G."/>
            <person name="Zhu H."/>
        </authorList>
    </citation>
    <scope>NUCLEOTIDE SEQUENCE [LARGE SCALE GENOMIC DNA]</scope>
    <source>
        <strain evidence="2 3">CCTCC AB2015357</strain>
    </source>
</reference>
<dbReference type="Proteomes" id="UP000297564">
    <property type="component" value="Unassembled WGS sequence"/>
</dbReference>
<name>A0A4Z0C087_9BURK</name>
<dbReference type="EMBL" id="SMLL01000001">
    <property type="protein sequence ID" value="TFZ04224.1"/>
    <property type="molecule type" value="Genomic_DNA"/>
</dbReference>